<feature type="region of interest" description="Disordered" evidence="1">
    <location>
        <begin position="1052"/>
        <end position="1132"/>
    </location>
</feature>
<feature type="compositionally biased region" description="Polar residues" evidence="1">
    <location>
        <begin position="278"/>
        <end position="297"/>
    </location>
</feature>
<name>A0A8H3EUX4_9LECA</name>
<proteinExistence type="predicted"/>
<feature type="compositionally biased region" description="Polar residues" evidence="1">
    <location>
        <begin position="773"/>
        <end position="793"/>
    </location>
</feature>
<feature type="compositionally biased region" description="Polar residues" evidence="1">
    <location>
        <begin position="12"/>
        <end position="39"/>
    </location>
</feature>
<accession>A0A8H3EUX4</accession>
<feature type="region of interest" description="Disordered" evidence="1">
    <location>
        <begin position="347"/>
        <end position="482"/>
    </location>
</feature>
<feature type="region of interest" description="Disordered" evidence="1">
    <location>
        <begin position="220"/>
        <end position="328"/>
    </location>
</feature>
<feature type="region of interest" description="Disordered" evidence="1">
    <location>
        <begin position="874"/>
        <end position="908"/>
    </location>
</feature>
<dbReference type="OrthoDB" id="5408302at2759"/>
<keyword evidence="3" id="KW-1185">Reference proteome</keyword>
<protein>
    <submittedName>
        <fullName evidence="2">Uncharacterized protein</fullName>
    </submittedName>
</protein>
<feature type="compositionally biased region" description="Low complexity" evidence="1">
    <location>
        <begin position="531"/>
        <end position="544"/>
    </location>
</feature>
<reference evidence="2" key="1">
    <citation type="submission" date="2021-03" db="EMBL/GenBank/DDBJ databases">
        <authorList>
            <person name="Tagirdzhanova G."/>
        </authorList>
    </citation>
    <scope>NUCLEOTIDE SEQUENCE</scope>
</reference>
<sequence length="1175" mass="128661">MFSYLRPRSRHGATNSSETPDISKGSQPVSEIHSRTSPLQHPHVLEPSPQIFRAGESYIPPVSSRAPTLPPIPRVASIYGAPTQASNPEQPQNGASHSRVQSIEEATSPQQFESSPKSATSTGGSRLRGNFSRPFHIRDGSGTPSEEHRNLQDIWRTAAQTAQHSGLDGQSRGQTFQPLKTSPSAPQTIITDTTRVNAVRPLRMPFQDSEPLTLITDQTRPTLGLSTAGSHLRQVSEGSIAQNSREADLYSRTTKTRPSDSQLSLPISHTKESILSPVKQNPAGSSMASNPNQSRPSRFTRLNPISLLTRRRSSQPSAQPENDTYRRNLMFGNTLPQDYVGIRGNRVHDFSAPRPRQVASHQTVASNNYERSSDGASELSYAGRTSRDDPSPIGGLSASLKPKPEPSRAYTPGLRESFEDEDQESRKYGQDNAQNKDAISYSDHSSEEYYDSDSDSSSDTYEAPRDPLLLGDPTFGLFSAPDSSLMPQEFSFIVPEHLAGPPLPNKPRSRSQTPHQDRSSKNRSFLPPPAARSSRSRSQTPPSRDLSPKDQRAPRSASTPPLRESRTPSPQLTHLPRHSKSNASRFSFDMAGFGSSVQEKLLEDKHRQKISKDLRASKISQMSVPETDDGFDSDDPGFDDDIEEEIPGMHIDEDDFPEANLIANSTLDSRARNVNPESQPVNQLYTHKNVNMDLNQQAIEEPIPKELPKPSKSFILRSSMFDENEAQLNVNDDFYFDDGAIEDADLATSDHFDESLFDDPSYRIGQHLQTSLAVVPEQASQESSLPSTRPMSQESKDIVAGHGPQASTDSSIISLSSAQPWEKTAAVKRSSLLRNDLTTSHENQADLTHGNLAAYHDALALAAQQAANQGRFNRDVNDEEDDSSDANLNLRPTPGRTTAGKQHVDADASYDDIQEKVAFDDYEQEDDDVIAAANADALRYDEDFYGEEFHFYSTGDGAGESQYGGYFVGDIKRSHSGRANGQEPSLTPITEISEWSTRDSMVLPGIDKGHITSSIGIQQPGLAQIADSIRGEEDDLSLSSLKRLRQNAFASSASSLGNGSSGKNATPPASSSVLPPRSSVGHSRSQSERSHPLRIQSSEQDDSIVDLPQTGPDHPSSVSSHFKKGHSRNNSGAESVAYVQQNDADGSHWVLERRRRTDDGATEILGRQVVEGGRI</sequence>
<feature type="region of interest" description="Disordered" evidence="1">
    <location>
        <begin position="612"/>
        <end position="643"/>
    </location>
</feature>
<feature type="compositionally biased region" description="Polar residues" evidence="1">
    <location>
        <begin position="83"/>
        <end position="124"/>
    </location>
</feature>
<gene>
    <name evidence="2" type="ORF">GOMPHAMPRED_006715</name>
</gene>
<evidence type="ECO:0000256" key="1">
    <source>
        <dbReference type="SAM" id="MobiDB-lite"/>
    </source>
</evidence>
<feature type="region of interest" description="Disordered" evidence="1">
    <location>
        <begin position="773"/>
        <end position="810"/>
    </location>
</feature>
<dbReference type="AlphaFoldDB" id="A0A8H3EUX4"/>
<comment type="caution">
    <text evidence="2">The sequence shown here is derived from an EMBL/GenBank/DDBJ whole genome shotgun (WGS) entry which is preliminary data.</text>
</comment>
<dbReference type="Proteomes" id="UP000664169">
    <property type="component" value="Unassembled WGS sequence"/>
</dbReference>
<feature type="compositionally biased region" description="Acidic residues" evidence="1">
    <location>
        <begin position="626"/>
        <end position="643"/>
    </location>
</feature>
<feature type="compositionally biased region" description="Polar residues" evidence="1">
    <location>
        <begin position="359"/>
        <end position="370"/>
    </location>
</feature>
<evidence type="ECO:0000313" key="2">
    <source>
        <dbReference type="EMBL" id="CAF9909336.1"/>
    </source>
</evidence>
<feature type="compositionally biased region" description="Low complexity" evidence="1">
    <location>
        <begin position="1052"/>
        <end position="1065"/>
    </location>
</feature>
<feature type="compositionally biased region" description="Polar residues" evidence="1">
    <location>
        <begin position="220"/>
        <end position="229"/>
    </location>
</feature>
<feature type="region of interest" description="Disordered" evidence="1">
    <location>
        <begin position="1"/>
        <end position="187"/>
    </location>
</feature>
<organism evidence="2 3">
    <name type="scientific">Gomphillus americanus</name>
    <dbReference type="NCBI Taxonomy" id="1940652"/>
    <lineage>
        <taxon>Eukaryota</taxon>
        <taxon>Fungi</taxon>
        <taxon>Dikarya</taxon>
        <taxon>Ascomycota</taxon>
        <taxon>Pezizomycotina</taxon>
        <taxon>Lecanoromycetes</taxon>
        <taxon>OSLEUM clade</taxon>
        <taxon>Ostropomycetidae</taxon>
        <taxon>Ostropales</taxon>
        <taxon>Graphidaceae</taxon>
        <taxon>Gomphilloideae</taxon>
        <taxon>Gomphillus</taxon>
    </lineage>
</organism>
<dbReference type="EMBL" id="CAJPDQ010000005">
    <property type="protein sequence ID" value="CAF9909336.1"/>
    <property type="molecule type" value="Genomic_DNA"/>
</dbReference>
<feature type="region of interest" description="Disordered" evidence="1">
    <location>
        <begin position="496"/>
        <end position="583"/>
    </location>
</feature>
<feature type="compositionally biased region" description="Polar residues" evidence="1">
    <location>
        <begin position="171"/>
        <end position="187"/>
    </location>
</feature>
<evidence type="ECO:0000313" key="3">
    <source>
        <dbReference type="Proteomes" id="UP000664169"/>
    </source>
</evidence>